<proteinExistence type="predicted"/>
<comment type="caution">
    <text evidence="4">The sequence shown here is derived from an EMBL/GenBank/DDBJ whole genome shotgun (WGS) entry which is preliminary data.</text>
</comment>
<keyword evidence="1" id="KW-0418">Kinase</keyword>
<dbReference type="Gene3D" id="3.30.810.10">
    <property type="entry name" value="2-Layer Sandwich"/>
    <property type="match status" value="1"/>
</dbReference>
<keyword evidence="1" id="KW-0067">ATP-binding</keyword>
<keyword evidence="1" id="KW-0547">Nucleotide-binding</keyword>
<keyword evidence="4" id="KW-0675">Receptor</keyword>
<feature type="domain" description="PIPK" evidence="3">
    <location>
        <begin position="1"/>
        <end position="276"/>
    </location>
</feature>
<dbReference type="Pfam" id="PF01504">
    <property type="entry name" value="PIP5K"/>
    <property type="match status" value="1"/>
</dbReference>
<protein>
    <submittedName>
        <fullName evidence="4">G-protein-coupled receptor family protein</fullName>
    </submittedName>
</protein>
<dbReference type="PANTHER" id="PTHR23086:SF8">
    <property type="entry name" value="PHOSPHATIDYLINOSITOL 5-PHOSPHATE 4-KINASE, ISOFORM A"/>
    <property type="match status" value="1"/>
</dbReference>
<dbReference type="SUPFAM" id="SSF56104">
    <property type="entry name" value="SAICAR synthase-like"/>
    <property type="match status" value="1"/>
</dbReference>
<evidence type="ECO:0000313" key="5">
    <source>
        <dbReference type="Proteomes" id="UP000023152"/>
    </source>
</evidence>
<dbReference type="GO" id="GO:0016308">
    <property type="term" value="F:1-phosphatidylinositol-4-phosphate 5-kinase activity"/>
    <property type="evidence" value="ECO:0007669"/>
    <property type="project" value="TreeGrafter"/>
</dbReference>
<name>X6M518_RETFI</name>
<dbReference type="InterPro" id="IPR002498">
    <property type="entry name" value="PInositol-4-P-4/5-kinase_core"/>
</dbReference>
<dbReference type="Proteomes" id="UP000023152">
    <property type="component" value="Unassembled WGS sequence"/>
</dbReference>
<dbReference type="AlphaFoldDB" id="X6M518"/>
<keyword evidence="1" id="KW-0808">Transferase</keyword>
<evidence type="ECO:0000259" key="3">
    <source>
        <dbReference type="PROSITE" id="PS51455"/>
    </source>
</evidence>
<dbReference type="InterPro" id="IPR027483">
    <property type="entry name" value="PInositol-4-P-4/5-kinase_C_sf"/>
</dbReference>
<sequence length="315" mass="36245">MKDRDFHKNVLLPEDVSIRVWNQLKADTKFLEQSQVMDYSLMLGIYNVGLDSSHIYSSDWVFAPLYGVQYIHIYSFKTNRYQSYQAPKLQTASRLRLDAKPGASRPKEANSVVSSSSSTVPEGLHPALAPMWKPSSDLKLKDLGVPQQGTLPEEFEDEQTFRQVKTAGYVSTFFLKRDILLFFAISIYYKRADALLQGNEDMRIVQDHKSTMKAELIEGPGFYCIGIIDILQDWNHFKRFERFYKVHLCCDDGDGLSCMEPTMYRKRFLSKMLEVGFGPKKRNFSDKQIKASDDIHSRPLPPATKQNDQVRTTNI</sequence>
<dbReference type="EMBL" id="ASPP01024461">
    <property type="protein sequence ID" value="ETO08999.1"/>
    <property type="molecule type" value="Genomic_DNA"/>
</dbReference>
<dbReference type="PROSITE" id="PS51455">
    <property type="entry name" value="PIPK"/>
    <property type="match status" value="1"/>
</dbReference>
<dbReference type="InterPro" id="IPR023610">
    <property type="entry name" value="PInositol-4/5-P-5/4-kinase"/>
</dbReference>
<evidence type="ECO:0000313" key="4">
    <source>
        <dbReference type="EMBL" id="ETO08999.1"/>
    </source>
</evidence>
<feature type="compositionally biased region" description="Basic and acidic residues" evidence="2">
    <location>
        <begin position="287"/>
        <end position="297"/>
    </location>
</feature>
<keyword evidence="5" id="KW-1185">Reference proteome</keyword>
<gene>
    <name evidence="4" type="ORF">RFI_28387</name>
</gene>
<evidence type="ECO:0000256" key="1">
    <source>
        <dbReference type="PROSITE-ProRule" id="PRU00781"/>
    </source>
</evidence>
<reference evidence="4 5" key="1">
    <citation type="journal article" date="2013" name="Curr. Biol.">
        <title>The Genome of the Foraminiferan Reticulomyxa filosa.</title>
        <authorList>
            <person name="Glockner G."/>
            <person name="Hulsmann N."/>
            <person name="Schleicher M."/>
            <person name="Noegel A.A."/>
            <person name="Eichinger L."/>
            <person name="Gallinger C."/>
            <person name="Pawlowski J."/>
            <person name="Sierra R."/>
            <person name="Euteneuer U."/>
            <person name="Pillet L."/>
            <person name="Moustafa A."/>
            <person name="Platzer M."/>
            <person name="Groth M."/>
            <person name="Szafranski K."/>
            <person name="Schliwa M."/>
        </authorList>
    </citation>
    <scope>NUCLEOTIDE SEQUENCE [LARGE SCALE GENOMIC DNA]</scope>
</reference>
<feature type="region of interest" description="Disordered" evidence="2">
    <location>
        <begin position="287"/>
        <end position="315"/>
    </location>
</feature>
<evidence type="ECO:0000256" key="2">
    <source>
        <dbReference type="SAM" id="MobiDB-lite"/>
    </source>
</evidence>
<dbReference type="GO" id="GO:0046854">
    <property type="term" value="P:phosphatidylinositol phosphate biosynthetic process"/>
    <property type="evidence" value="ECO:0007669"/>
    <property type="project" value="TreeGrafter"/>
</dbReference>
<dbReference type="GO" id="GO:0005886">
    <property type="term" value="C:plasma membrane"/>
    <property type="evidence" value="ECO:0007669"/>
    <property type="project" value="TreeGrafter"/>
</dbReference>
<feature type="region of interest" description="Disordered" evidence="2">
    <location>
        <begin position="99"/>
        <end position="122"/>
    </location>
</feature>
<feature type="compositionally biased region" description="Polar residues" evidence="2">
    <location>
        <begin position="304"/>
        <end position="315"/>
    </location>
</feature>
<accession>X6M518</accession>
<dbReference type="PANTHER" id="PTHR23086">
    <property type="entry name" value="PHOSPHATIDYLINOSITOL-4-PHOSPHATE 5-KINASE"/>
    <property type="match status" value="1"/>
</dbReference>
<dbReference type="OrthoDB" id="20783at2759"/>
<dbReference type="GO" id="GO:0005524">
    <property type="term" value="F:ATP binding"/>
    <property type="evidence" value="ECO:0007669"/>
    <property type="project" value="UniProtKB-UniRule"/>
</dbReference>
<organism evidence="4 5">
    <name type="scientific">Reticulomyxa filosa</name>
    <dbReference type="NCBI Taxonomy" id="46433"/>
    <lineage>
        <taxon>Eukaryota</taxon>
        <taxon>Sar</taxon>
        <taxon>Rhizaria</taxon>
        <taxon>Retaria</taxon>
        <taxon>Foraminifera</taxon>
        <taxon>Monothalamids</taxon>
        <taxon>Reticulomyxidae</taxon>
        <taxon>Reticulomyxa</taxon>
    </lineage>
</organism>